<dbReference type="InterPro" id="IPR036291">
    <property type="entry name" value="NAD(P)-bd_dom_sf"/>
</dbReference>
<dbReference type="Gene3D" id="3.40.50.720">
    <property type="entry name" value="NAD(P)-binding Rossmann-like Domain"/>
    <property type="match status" value="2"/>
</dbReference>
<evidence type="ECO:0000313" key="4">
    <source>
        <dbReference type="EMBL" id="SDZ01603.1"/>
    </source>
</evidence>
<dbReference type="Pfam" id="PF02826">
    <property type="entry name" value="2-Hacid_dh_C"/>
    <property type="match status" value="1"/>
</dbReference>
<name>A0A1H3PKU7_9MICO</name>
<dbReference type="InterPro" id="IPR029753">
    <property type="entry name" value="D-isomer_DH_CS"/>
</dbReference>
<dbReference type="STRING" id="381665.SAMN05216554_1943"/>
<dbReference type="OrthoDB" id="4324715at2"/>
<feature type="domain" description="D-isomer specific 2-hydroxyacid dehydrogenase NAD-binding" evidence="3">
    <location>
        <begin position="129"/>
        <end position="297"/>
    </location>
</feature>
<dbReference type="Proteomes" id="UP000198891">
    <property type="component" value="Unassembled WGS sequence"/>
</dbReference>
<accession>A0A1H3PKU7</accession>
<evidence type="ECO:0000259" key="3">
    <source>
        <dbReference type="Pfam" id="PF02826"/>
    </source>
</evidence>
<dbReference type="InterPro" id="IPR006140">
    <property type="entry name" value="D-isomer_DH_NAD-bd"/>
</dbReference>
<organism evidence="4 5">
    <name type="scientific">Herbiconiux ginsengi</name>
    <dbReference type="NCBI Taxonomy" id="381665"/>
    <lineage>
        <taxon>Bacteria</taxon>
        <taxon>Bacillati</taxon>
        <taxon>Actinomycetota</taxon>
        <taxon>Actinomycetes</taxon>
        <taxon>Micrococcales</taxon>
        <taxon>Microbacteriaceae</taxon>
        <taxon>Herbiconiux</taxon>
    </lineage>
</organism>
<dbReference type="PANTHER" id="PTHR43333:SF1">
    <property type="entry name" value="D-ISOMER SPECIFIC 2-HYDROXYACID DEHYDROGENASE NAD-BINDING DOMAIN-CONTAINING PROTEIN"/>
    <property type="match status" value="1"/>
</dbReference>
<evidence type="ECO:0000256" key="2">
    <source>
        <dbReference type="ARBA" id="ARBA00023027"/>
    </source>
</evidence>
<gene>
    <name evidence="4" type="ORF">SAMN05216554_1943</name>
</gene>
<dbReference type="GO" id="GO:0016616">
    <property type="term" value="F:oxidoreductase activity, acting on the CH-OH group of donors, NAD or NADP as acceptor"/>
    <property type="evidence" value="ECO:0007669"/>
    <property type="project" value="UniProtKB-ARBA"/>
</dbReference>
<dbReference type="AlphaFoldDB" id="A0A1H3PKU7"/>
<dbReference type="PROSITE" id="PS00671">
    <property type="entry name" value="D_2_HYDROXYACID_DH_3"/>
    <property type="match status" value="1"/>
</dbReference>
<evidence type="ECO:0000313" key="5">
    <source>
        <dbReference type="Proteomes" id="UP000198891"/>
    </source>
</evidence>
<keyword evidence="2" id="KW-0520">NAD</keyword>
<sequence length="334" mass="35428">MARPAYTSRHREVLAVPAEALPAGDRPQPGPVAVLPTESPLFVQAIEAAGGIVGALDADTRGIVWLTSDGADEFARALEANPQVQWVQLPWAGVDAFAEVIRTHDRPDLIWTSAKGAYAQPVAEHALMLTLALLRDLPDRIPATTWGEKSGWSLYGLNVVVIGAGGIALELLRLLEPFGVESTIVRRSEQVVPSADRTVTNDRLDDVLADADVVVVAAALTSGTEKLLGALQFERMKRTAYLVNVARGGLVDTDALVAALAAGEIAGAGLDVTDPEPLPDGHPLWSEPRVIITPHTADTPEMTAPLLAARVRHNVRALLGDGDFAGRVDPRAGY</sequence>
<evidence type="ECO:0000256" key="1">
    <source>
        <dbReference type="ARBA" id="ARBA00023002"/>
    </source>
</evidence>
<dbReference type="RefSeq" id="WP_092552496.1">
    <property type="nucleotide sequence ID" value="NZ_FNPZ01000002.1"/>
</dbReference>
<proteinExistence type="predicted"/>
<dbReference type="SUPFAM" id="SSF51735">
    <property type="entry name" value="NAD(P)-binding Rossmann-fold domains"/>
    <property type="match status" value="1"/>
</dbReference>
<dbReference type="GO" id="GO:0051287">
    <property type="term" value="F:NAD binding"/>
    <property type="evidence" value="ECO:0007669"/>
    <property type="project" value="InterPro"/>
</dbReference>
<protein>
    <submittedName>
        <fullName evidence="4">Phosphoglycerate dehydrogenase</fullName>
    </submittedName>
</protein>
<dbReference type="CDD" id="cd12159">
    <property type="entry name" value="2-Hacid_dh_2"/>
    <property type="match status" value="1"/>
</dbReference>
<keyword evidence="1" id="KW-0560">Oxidoreductase</keyword>
<keyword evidence="5" id="KW-1185">Reference proteome</keyword>
<dbReference type="EMBL" id="FNPZ01000002">
    <property type="protein sequence ID" value="SDZ01603.1"/>
    <property type="molecule type" value="Genomic_DNA"/>
</dbReference>
<reference evidence="4 5" key="1">
    <citation type="submission" date="2016-10" db="EMBL/GenBank/DDBJ databases">
        <authorList>
            <person name="de Groot N.N."/>
        </authorList>
    </citation>
    <scope>NUCLEOTIDE SEQUENCE [LARGE SCALE GENOMIC DNA]</scope>
    <source>
        <strain evidence="4 5">CGMCC 4.3491</strain>
    </source>
</reference>
<dbReference type="PANTHER" id="PTHR43333">
    <property type="entry name" value="2-HACID_DH_C DOMAIN-CONTAINING PROTEIN"/>
    <property type="match status" value="1"/>
</dbReference>